<evidence type="ECO:0000259" key="13">
    <source>
        <dbReference type="Pfam" id="PF12623"/>
    </source>
</evidence>
<feature type="domain" description="Hen1 N-terminal" evidence="13">
    <location>
        <begin position="11"/>
        <end position="257"/>
    </location>
</feature>
<evidence type="ECO:0000256" key="10">
    <source>
        <dbReference type="ARBA" id="ARBA00023158"/>
    </source>
</evidence>
<keyword evidence="10" id="KW-0943">RNA-mediated gene silencing</keyword>
<evidence type="ECO:0000256" key="4">
    <source>
        <dbReference type="ARBA" id="ARBA00022603"/>
    </source>
</evidence>
<comment type="cofactor">
    <cofactor evidence="1">
        <name>Mg(2+)</name>
        <dbReference type="ChEBI" id="CHEBI:18420"/>
    </cofactor>
</comment>
<evidence type="ECO:0000256" key="12">
    <source>
        <dbReference type="ARBA" id="ARBA00048418"/>
    </source>
</evidence>
<dbReference type="Gene3D" id="3.30.1610.20">
    <property type="entry name" value="Hen1, N-terminal domain"/>
    <property type="match status" value="1"/>
</dbReference>
<dbReference type="Pfam" id="PF13489">
    <property type="entry name" value="Methyltransf_23"/>
    <property type="match status" value="1"/>
</dbReference>
<evidence type="ECO:0000256" key="6">
    <source>
        <dbReference type="ARBA" id="ARBA00022691"/>
    </source>
</evidence>
<dbReference type="InterPro" id="IPR026610">
    <property type="entry name" value="Hen1"/>
</dbReference>
<dbReference type="AlphaFoldDB" id="A0A316ABL5"/>
<dbReference type="PANTHER" id="PTHR21404">
    <property type="entry name" value="HEN1"/>
    <property type="match status" value="1"/>
</dbReference>
<dbReference type="GO" id="GO:0003723">
    <property type="term" value="F:RNA binding"/>
    <property type="evidence" value="ECO:0007669"/>
    <property type="project" value="UniProtKB-KW"/>
</dbReference>
<dbReference type="InterPro" id="IPR024026">
    <property type="entry name" value="3'-RNA_MeTfrase_Hen1_bac"/>
</dbReference>
<evidence type="ECO:0000256" key="2">
    <source>
        <dbReference type="ARBA" id="ARBA00009026"/>
    </source>
</evidence>
<evidence type="ECO:0000256" key="5">
    <source>
        <dbReference type="ARBA" id="ARBA00022679"/>
    </source>
</evidence>
<proteinExistence type="inferred from homology"/>
<evidence type="ECO:0000256" key="9">
    <source>
        <dbReference type="ARBA" id="ARBA00022884"/>
    </source>
</evidence>
<evidence type="ECO:0000313" key="14">
    <source>
        <dbReference type="EMBL" id="PWJ54972.1"/>
    </source>
</evidence>
<dbReference type="InterPro" id="IPR029063">
    <property type="entry name" value="SAM-dependent_MTases_sf"/>
</dbReference>
<comment type="similarity">
    <text evidence="2">Belongs to the methyltransferase superfamily. HEN1 family.</text>
</comment>
<keyword evidence="9" id="KW-0694">RNA-binding</keyword>
<dbReference type="GO" id="GO:0046872">
    <property type="term" value="F:metal ion binding"/>
    <property type="evidence" value="ECO:0007669"/>
    <property type="project" value="UniProtKB-KW"/>
</dbReference>
<evidence type="ECO:0000256" key="1">
    <source>
        <dbReference type="ARBA" id="ARBA00001946"/>
    </source>
</evidence>
<dbReference type="NCBIfam" id="TIGR04074">
    <property type="entry name" value="bacter_Hen1"/>
    <property type="match status" value="1"/>
</dbReference>
<dbReference type="GO" id="GO:0001510">
    <property type="term" value="P:RNA methylation"/>
    <property type="evidence" value="ECO:0007669"/>
    <property type="project" value="InterPro"/>
</dbReference>
<organism evidence="14 15">
    <name type="scientific">Quadrisphaera granulorum</name>
    <dbReference type="NCBI Taxonomy" id="317664"/>
    <lineage>
        <taxon>Bacteria</taxon>
        <taxon>Bacillati</taxon>
        <taxon>Actinomycetota</taxon>
        <taxon>Actinomycetes</taxon>
        <taxon>Kineosporiales</taxon>
        <taxon>Kineosporiaceae</taxon>
        <taxon>Quadrisphaera</taxon>
    </lineage>
</organism>
<dbReference type="Gene3D" id="3.40.50.150">
    <property type="entry name" value="Vaccinia Virus protein VP39"/>
    <property type="match status" value="1"/>
</dbReference>
<reference evidence="14 15" key="1">
    <citation type="submission" date="2018-03" db="EMBL/GenBank/DDBJ databases">
        <title>Genomic Encyclopedia of Archaeal and Bacterial Type Strains, Phase II (KMG-II): from individual species to whole genera.</title>
        <authorList>
            <person name="Goeker M."/>
        </authorList>
    </citation>
    <scope>NUCLEOTIDE SEQUENCE [LARGE SCALE GENOMIC DNA]</scope>
    <source>
        <strain evidence="14 15">DSM 44889</strain>
    </source>
</reference>
<dbReference type="EC" id="2.1.1.386" evidence="11"/>
<keyword evidence="7" id="KW-0479">Metal-binding</keyword>
<keyword evidence="6" id="KW-0949">S-adenosyl-L-methionine</keyword>
<comment type="catalytic activity">
    <reaction evidence="12">
        <text>small RNA 3'-end nucleotide + S-adenosyl-L-methionine = small RNA 3'-end 2'-O-methylnucleotide + S-adenosyl-L-homocysteine + H(+)</text>
        <dbReference type="Rhea" id="RHEA:37887"/>
        <dbReference type="Rhea" id="RHEA-COMP:10415"/>
        <dbReference type="Rhea" id="RHEA-COMP:10416"/>
        <dbReference type="ChEBI" id="CHEBI:15378"/>
        <dbReference type="ChEBI" id="CHEBI:57856"/>
        <dbReference type="ChEBI" id="CHEBI:59789"/>
        <dbReference type="ChEBI" id="CHEBI:74896"/>
        <dbReference type="ChEBI" id="CHEBI:74898"/>
        <dbReference type="EC" id="2.1.1.386"/>
    </reaction>
</comment>
<dbReference type="InterPro" id="IPR038546">
    <property type="entry name" value="Hen1_N_sf"/>
</dbReference>
<comment type="caution">
    <text evidence="14">The sequence shown here is derived from an EMBL/GenBank/DDBJ whole genome shotgun (WGS) entry which is preliminary data.</text>
</comment>
<gene>
    <name evidence="14" type="ORF">BXY45_105181</name>
</gene>
<protein>
    <recommendedName>
        <fullName evidence="3">Small RNA 2'-O-methyltransferase</fullName>
        <ecNumber evidence="11">2.1.1.386</ecNumber>
    </recommendedName>
</protein>
<accession>A0A316ABL5</accession>
<dbReference type="GO" id="GO:0031047">
    <property type="term" value="P:regulatory ncRNA-mediated gene silencing"/>
    <property type="evidence" value="ECO:0007669"/>
    <property type="project" value="UniProtKB-KW"/>
</dbReference>
<keyword evidence="8" id="KW-0460">Magnesium</keyword>
<keyword evidence="5 14" id="KW-0808">Transferase</keyword>
<name>A0A316ABL5_9ACTN</name>
<dbReference type="CDD" id="cd02440">
    <property type="entry name" value="AdoMet_MTases"/>
    <property type="match status" value="1"/>
</dbReference>
<evidence type="ECO:0000256" key="7">
    <source>
        <dbReference type="ARBA" id="ARBA00022723"/>
    </source>
</evidence>
<dbReference type="SUPFAM" id="SSF53335">
    <property type="entry name" value="S-adenosyl-L-methionine-dependent methyltransferases"/>
    <property type="match status" value="1"/>
</dbReference>
<evidence type="ECO:0000313" key="15">
    <source>
        <dbReference type="Proteomes" id="UP000245469"/>
    </source>
</evidence>
<dbReference type="GO" id="GO:0090486">
    <property type="term" value="F:small RNA 2'-O-methyltransferase activity"/>
    <property type="evidence" value="ECO:0007669"/>
    <property type="project" value="UniProtKB-EC"/>
</dbReference>
<dbReference type="InterPro" id="IPR024740">
    <property type="entry name" value="Hen1_N"/>
</dbReference>
<dbReference type="Proteomes" id="UP000245469">
    <property type="component" value="Unassembled WGS sequence"/>
</dbReference>
<dbReference type="PANTHER" id="PTHR21404:SF3">
    <property type="entry name" value="SMALL RNA 2'-O-METHYLTRANSFERASE"/>
    <property type="match status" value="1"/>
</dbReference>
<keyword evidence="15" id="KW-1185">Reference proteome</keyword>
<dbReference type="EMBL" id="QGDQ01000005">
    <property type="protein sequence ID" value="PWJ54972.1"/>
    <property type="molecule type" value="Genomic_DNA"/>
</dbReference>
<evidence type="ECO:0000256" key="8">
    <source>
        <dbReference type="ARBA" id="ARBA00022842"/>
    </source>
</evidence>
<evidence type="ECO:0000256" key="11">
    <source>
        <dbReference type="ARBA" id="ARBA00035025"/>
    </source>
</evidence>
<sequence length="512" mass="55312">MITAGGEDGVVLLTITATASPAMPVARDLGFLLHKHPDRAQSSEVFGGTAHVLWPEAGDERATAVLLLDVDTAALQRSRGRRETPEGFALADHVNDRPYAASSLLAVALGKVFRTALAGRCDARPELPAQPLPLEVHVPSLVSRGGAALVRQLFEPLGWDVDAAAQPLDPQVPEWGESLVVDVHLRGTLRLADALSQLYVLLPVLDDAKHYWVSTDEVDKLVRAGGDWLPAHPDRELVMTRYLRHQRSLVRDAVARLDDVEGLPLDDPSSTIKEALHTDPCTTSLIVEGGVEGVGANEEKATPLAVLRREAVLAVLREAGATSVVDLGCGEGALVRELLRDPRFTRVVGADVSARELEKAARRIGAGSTTGNLPDSVAARLELLQTSATYRDDRLAGVDAVTLVEVVEHLDPPRLPALERSVFAHARPRTVVVTTPNAEHNVRYPALAAGAFRHPDHRFEWTRAEFAAWASDVAERRGYVVVIKPVGQDDDEVGPPTQMAVFTRRDAKEEAA</sequence>
<keyword evidence="4 14" id="KW-0489">Methyltransferase</keyword>
<dbReference type="Pfam" id="PF12623">
    <property type="entry name" value="Hen1_L"/>
    <property type="match status" value="1"/>
</dbReference>
<evidence type="ECO:0000256" key="3">
    <source>
        <dbReference type="ARBA" id="ARBA00021330"/>
    </source>
</evidence>